<dbReference type="Proteomes" id="UP000886597">
    <property type="component" value="Unassembled WGS sequence"/>
</dbReference>
<evidence type="ECO:0000313" key="3">
    <source>
        <dbReference type="Proteomes" id="UP000886597"/>
    </source>
</evidence>
<evidence type="ECO:0000313" key="1">
    <source>
        <dbReference type="EMBL" id="GEQ48591.1"/>
    </source>
</evidence>
<protein>
    <submittedName>
        <fullName evidence="2">Uncharacterized protein</fullName>
    </submittedName>
</protein>
<accession>A0AAN4RJG2</accession>
<gene>
    <name evidence="1" type="ORF">TK11N_04430</name>
    <name evidence="2" type="ORF">TK2N_04430</name>
</gene>
<sequence>MQVTNAKWPVMKIVWTKEVITSKEMIQSLQDKFEAMINEKRQHNVKQVKCMCI</sequence>
<keyword evidence="4" id="KW-1185">Reference proteome</keyword>
<organism evidence="2 3">
    <name type="scientific">Tetragenococcus koreensis</name>
    <dbReference type="NCBI Taxonomy" id="290335"/>
    <lineage>
        <taxon>Bacteria</taxon>
        <taxon>Bacillati</taxon>
        <taxon>Bacillota</taxon>
        <taxon>Bacilli</taxon>
        <taxon>Lactobacillales</taxon>
        <taxon>Enterococcaceae</taxon>
        <taxon>Tetragenococcus</taxon>
    </lineage>
</organism>
<evidence type="ECO:0000313" key="4">
    <source>
        <dbReference type="Proteomes" id="UP000886607"/>
    </source>
</evidence>
<proteinExistence type="predicted"/>
<dbReference type="EMBL" id="BKBO01000005">
    <property type="protein sequence ID" value="GEQ48591.1"/>
    <property type="molecule type" value="Genomic_DNA"/>
</dbReference>
<evidence type="ECO:0000313" key="2">
    <source>
        <dbReference type="EMBL" id="GEQ53599.1"/>
    </source>
</evidence>
<dbReference type="RefSeq" id="WP_202583533.1">
    <property type="nucleotide sequence ID" value="NZ_BKBO01000005.1"/>
</dbReference>
<dbReference type="AlphaFoldDB" id="A0AAN4RJG2"/>
<dbReference type="EMBL" id="BKBQ01000005">
    <property type="protein sequence ID" value="GEQ53599.1"/>
    <property type="molecule type" value="Genomic_DNA"/>
</dbReference>
<name>A0AAN4RJG2_9ENTE</name>
<reference evidence="2" key="2">
    <citation type="journal article" date="2020" name="Int. Dairy J.">
        <title>Lactic acid bacterial diversity in Brie cheese focusing on salt concentration and pH of isolation medium and characterisation of halophilic and alkaliphilic lactic acid bacterial isolates.</title>
        <authorList>
            <person name="Unno R."/>
            <person name="Matsutani M."/>
            <person name="Suzuki T."/>
            <person name="Kodama K."/>
            <person name="Matsushita H."/>
            <person name="Yamasato K."/>
            <person name="Koizumi Y."/>
            <person name="Ishikawa M."/>
        </authorList>
    </citation>
    <scope>NUCLEOTIDE SEQUENCE</scope>
    <source>
        <strain evidence="2">7C1</strain>
        <strain evidence="1">8C4</strain>
    </source>
</reference>
<reference evidence="2" key="1">
    <citation type="submission" date="2019-08" db="EMBL/GenBank/DDBJ databases">
        <authorList>
            <person name="Ishikawa M."/>
            <person name="Suzuki T."/>
            <person name="Matsutani M."/>
        </authorList>
    </citation>
    <scope>NUCLEOTIDE SEQUENCE</scope>
    <source>
        <strain evidence="2">7C1</strain>
        <strain evidence="1">8C4</strain>
    </source>
</reference>
<dbReference type="Proteomes" id="UP000886607">
    <property type="component" value="Unassembled WGS sequence"/>
</dbReference>
<comment type="caution">
    <text evidence="2">The sequence shown here is derived from an EMBL/GenBank/DDBJ whole genome shotgun (WGS) entry which is preliminary data.</text>
</comment>